<dbReference type="InterPro" id="IPR002483">
    <property type="entry name" value="PWI_dom"/>
</dbReference>
<feature type="compositionally biased region" description="Basic and acidic residues" evidence="1">
    <location>
        <begin position="252"/>
        <end position="263"/>
    </location>
</feature>
<accession>A0A8J2IK42</accession>
<sequence length="276" mass="31089">MATGVDARLMKSTKFPAEFSQKVDMQKVNLQVMKKWIASKISDILGNEDDVVIELVFNLIEGPRYPDIKSLQIQLTGFLDKDTAPFCKDLWKLLLSAQSSPQGVPKELLEAKKLELMQEKIEADRAAETAKQRRDDWDRRDREVADMKDRDRRDRAATRGDTWQGRRGDRDFDNRGRGGGLRRGTRMGVTVTFLKAGEEEAGPTMAVESHQRGPAQHQHHLDQALGVEVRHAALINRTADLRPPLQGEEEREGSGRVLPEETRTGVVPTDAEIEVA</sequence>
<evidence type="ECO:0000313" key="3">
    <source>
        <dbReference type="EMBL" id="CAG7556952.1"/>
    </source>
</evidence>
<protein>
    <recommendedName>
        <fullName evidence="2">PWI domain-containing protein</fullName>
    </recommendedName>
</protein>
<feature type="domain" description="PWI" evidence="2">
    <location>
        <begin position="12"/>
        <end position="111"/>
    </location>
</feature>
<evidence type="ECO:0000256" key="1">
    <source>
        <dbReference type="SAM" id="MobiDB-lite"/>
    </source>
</evidence>
<name>A0A8J2IK42_FUSEQ</name>
<feature type="region of interest" description="Disordered" evidence="1">
    <location>
        <begin position="238"/>
        <end position="276"/>
    </location>
</feature>
<dbReference type="Pfam" id="PF01480">
    <property type="entry name" value="PWI"/>
    <property type="match status" value="1"/>
</dbReference>
<dbReference type="Proteomes" id="UP000693738">
    <property type="component" value="Unassembled WGS sequence"/>
</dbReference>
<dbReference type="GO" id="GO:0003723">
    <property type="term" value="F:RNA binding"/>
    <property type="evidence" value="ECO:0007669"/>
    <property type="project" value="TreeGrafter"/>
</dbReference>
<dbReference type="GO" id="GO:0005681">
    <property type="term" value="C:spliceosomal complex"/>
    <property type="evidence" value="ECO:0007669"/>
    <property type="project" value="TreeGrafter"/>
</dbReference>
<feature type="compositionally biased region" description="Basic and acidic residues" evidence="1">
    <location>
        <begin position="146"/>
        <end position="176"/>
    </location>
</feature>
<dbReference type="SMART" id="SM00311">
    <property type="entry name" value="PWI"/>
    <property type="match status" value="1"/>
</dbReference>
<dbReference type="EMBL" id="CAJSTJ010000111">
    <property type="protein sequence ID" value="CAG7556952.1"/>
    <property type="molecule type" value="Genomic_DNA"/>
</dbReference>
<gene>
    <name evidence="3" type="ORF">FEQUK3_LOCUS2669</name>
</gene>
<dbReference type="GO" id="GO:0048024">
    <property type="term" value="P:regulation of mRNA splicing, via spliceosome"/>
    <property type="evidence" value="ECO:0007669"/>
    <property type="project" value="TreeGrafter"/>
</dbReference>
<proteinExistence type="predicted"/>
<evidence type="ECO:0000259" key="2">
    <source>
        <dbReference type="PROSITE" id="PS51025"/>
    </source>
</evidence>
<comment type="caution">
    <text evidence="3">The sequence shown here is derived from an EMBL/GenBank/DDBJ whole genome shotgun (WGS) entry which is preliminary data.</text>
</comment>
<organism evidence="3 4">
    <name type="scientific">Fusarium equiseti</name>
    <name type="common">Fusarium scirpi</name>
    <dbReference type="NCBI Taxonomy" id="61235"/>
    <lineage>
        <taxon>Eukaryota</taxon>
        <taxon>Fungi</taxon>
        <taxon>Dikarya</taxon>
        <taxon>Ascomycota</taxon>
        <taxon>Pezizomycotina</taxon>
        <taxon>Sordariomycetes</taxon>
        <taxon>Hypocreomycetidae</taxon>
        <taxon>Hypocreales</taxon>
        <taxon>Nectriaceae</taxon>
        <taxon>Fusarium</taxon>
        <taxon>Fusarium incarnatum-equiseti species complex</taxon>
    </lineage>
</organism>
<dbReference type="PANTHER" id="PTHR23148:SF0">
    <property type="entry name" value="SERINE_ARGININE REPETITIVE MATRIX PROTEIN 1"/>
    <property type="match status" value="1"/>
</dbReference>
<evidence type="ECO:0000313" key="4">
    <source>
        <dbReference type="Proteomes" id="UP000693738"/>
    </source>
</evidence>
<feature type="region of interest" description="Disordered" evidence="1">
    <location>
        <begin position="146"/>
        <end position="184"/>
    </location>
</feature>
<reference evidence="3" key="1">
    <citation type="submission" date="2021-05" db="EMBL/GenBank/DDBJ databases">
        <authorList>
            <person name="Khan N."/>
        </authorList>
    </citation>
    <scope>NUCLEOTIDE SEQUENCE</scope>
</reference>
<dbReference type="InterPro" id="IPR052225">
    <property type="entry name" value="Ser/Arg_repetitive_matrix"/>
</dbReference>
<dbReference type="AlphaFoldDB" id="A0A8J2IK42"/>
<dbReference type="PROSITE" id="PS51025">
    <property type="entry name" value="PWI"/>
    <property type="match status" value="1"/>
</dbReference>
<dbReference type="PANTHER" id="PTHR23148">
    <property type="entry name" value="SERINE/ARGININE REGULATED NUCLEAR MATRIX PROTEIN"/>
    <property type="match status" value="1"/>
</dbReference>